<dbReference type="Proteomes" id="UP000076268">
    <property type="component" value="Unassembled WGS sequence"/>
</dbReference>
<sequence>MEKRSYSERQGKVTIREVAEKAETSIATVSYVLNHEANRYLRPELRDRVLQAASELGYVKNAAASSLKGKRRGILAVLVPQFGNIFFTRICVNVEAVARQEGCIVTICNSDDDPAQERLILDRLVAQRIDGCIISPVLLQAENLALLERHQVPFVILERSLDETYPAYDFVGHDNFQSGYLATQRLLSSGHKNIAFLGWDSPVPNVWERLDGYTTALREYGLSFRPEWVKMTELSKQAGRDAAAQLPLTDITAIVLGHHESANGALLHFQDAGLRWPEQISIVMIGTPEWSGMLRPRLTCIKRPESEMGSAAATLLFEKLRDPNHVATRRIFSCSLLEGGSVRNIL</sequence>
<keyword evidence="2" id="KW-0238">DNA-binding</keyword>
<dbReference type="SUPFAM" id="SSF53822">
    <property type="entry name" value="Periplasmic binding protein-like I"/>
    <property type="match status" value="1"/>
</dbReference>
<organism evidence="5 6">
    <name type="scientific">Anaerosporomusa subterranea</name>
    <dbReference type="NCBI Taxonomy" id="1794912"/>
    <lineage>
        <taxon>Bacteria</taxon>
        <taxon>Bacillati</taxon>
        <taxon>Bacillota</taxon>
        <taxon>Negativicutes</taxon>
        <taxon>Acetonemataceae</taxon>
        <taxon>Anaerosporomusa</taxon>
    </lineage>
</organism>
<accession>A0A154BVN4</accession>
<dbReference type="GO" id="GO:0003700">
    <property type="term" value="F:DNA-binding transcription factor activity"/>
    <property type="evidence" value="ECO:0007669"/>
    <property type="project" value="TreeGrafter"/>
</dbReference>
<evidence type="ECO:0000313" key="5">
    <source>
        <dbReference type="EMBL" id="KYZ78001.1"/>
    </source>
</evidence>
<dbReference type="InterPro" id="IPR000843">
    <property type="entry name" value="HTH_LacI"/>
</dbReference>
<evidence type="ECO:0000256" key="2">
    <source>
        <dbReference type="ARBA" id="ARBA00023125"/>
    </source>
</evidence>
<dbReference type="InterPro" id="IPR001761">
    <property type="entry name" value="Peripla_BP/Lac1_sug-bd_dom"/>
</dbReference>
<dbReference type="AlphaFoldDB" id="A0A154BVN4"/>
<comment type="caution">
    <text evidence="5">The sequence shown here is derived from an EMBL/GenBank/DDBJ whole genome shotgun (WGS) entry which is preliminary data.</text>
</comment>
<dbReference type="Pfam" id="PF00356">
    <property type="entry name" value="LacI"/>
    <property type="match status" value="1"/>
</dbReference>
<keyword evidence="1" id="KW-0805">Transcription regulation</keyword>
<name>A0A154BVN4_ANASB</name>
<keyword evidence="3" id="KW-0804">Transcription</keyword>
<dbReference type="CDD" id="cd06267">
    <property type="entry name" value="PBP1_LacI_sugar_binding-like"/>
    <property type="match status" value="1"/>
</dbReference>
<evidence type="ECO:0000256" key="3">
    <source>
        <dbReference type="ARBA" id="ARBA00023163"/>
    </source>
</evidence>
<dbReference type="CDD" id="cd01392">
    <property type="entry name" value="HTH_LacI"/>
    <property type="match status" value="1"/>
</dbReference>
<evidence type="ECO:0000313" key="6">
    <source>
        <dbReference type="Proteomes" id="UP000076268"/>
    </source>
</evidence>
<dbReference type="SMART" id="SM00354">
    <property type="entry name" value="HTH_LACI"/>
    <property type="match status" value="1"/>
</dbReference>
<proteinExistence type="predicted"/>
<keyword evidence="6" id="KW-1185">Reference proteome</keyword>
<dbReference type="PANTHER" id="PTHR30146:SF154">
    <property type="entry name" value="TRANSCRIPTION REGULATOR, MEMBER OF GALR FAMILY"/>
    <property type="match status" value="1"/>
</dbReference>
<dbReference type="Pfam" id="PF00532">
    <property type="entry name" value="Peripla_BP_1"/>
    <property type="match status" value="1"/>
</dbReference>
<reference evidence="5 6" key="1">
    <citation type="submission" date="2016-02" db="EMBL/GenBank/DDBJ databases">
        <title>Anaerosporomusa subterraneum gen. nov., sp. nov., a spore-forming obligate anaerobe isolated from saprolite.</title>
        <authorList>
            <person name="Choi J.K."/>
            <person name="Shah M."/>
            <person name="Yee N."/>
        </authorList>
    </citation>
    <scope>NUCLEOTIDE SEQUENCE [LARGE SCALE GENOMIC DNA]</scope>
    <source>
        <strain evidence="5 6">RU4</strain>
    </source>
</reference>
<dbReference type="RefSeq" id="WP_066236585.1">
    <property type="nucleotide sequence ID" value="NZ_LSGP01000001.1"/>
</dbReference>
<feature type="domain" description="HTH lacI-type" evidence="4">
    <location>
        <begin position="13"/>
        <end position="69"/>
    </location>
</feature>
<dbReference type="EMBL" id="LSGP01000001">
    <property type="protein sequence ID" value="KYZ78001.1"/>
    <property type="molecule type" value="Genomic_DNA"/>
</dbReference>
<dbReference type="Gene3D" id="1.10.260.40">
    <property type="entry name" value="lambda repressor-like DNA-binding domains"/>
    <property type="match status" value="1"/>
</dbReference>
<dbReference type="STRING" id="1794912.AXX12_00195"/>
<evidence type="ECO:0000256" key="1">
    <source>
        <dbReference type="ARBA" id="ARBA00023015"/>
    </source>
</evidence>
<dbReference type="InterPro" id="IPR010982">
    <property type="entry name" value="Lambda_DNA-bd_dom_sf"/>
</dbReference>
<dbReference type="PROSITE" id="PS50932">
    <property type="entry name" value="HTH_LACI_2"/>
    <property type="match status" value="1"/>
</dbReference>
<dbReference type="InterPro" id="IPR028082">
    <property type="entry name" value="Peripla_BP_I"/>
</dbReference>
<dbReference type="PANTHER" id="PTHR30146">
    <property type="entry name" value="LACI-RELATED TRANSCRIPTIONAL REPRESSOR"/>
    <property type="match status" value="1"/>
</dbReference>
<dbReference type="GO" id="GO:0000976">
    <property type="term" value="F:transcription cis-regulatory region binding"/>
    <property type="evidence" value="ECO:0007669"/>
    <property type="project" value="TreeGrafter"/>
</dbReference>
<protein>
    <recommendedName>
        <fullName evidence="4">HTH lacI-type domain-containing protein</fullName>
    </recommendedName>
</protein>
<dbReference type="Gene3D" id="3.40.50.2300">
    <property type="match status" value="2"/>
</dbReference>
<dbReference type="SUPFAM" id="SSF47413">
    <property type="entry name" value="lambda repressor-like DNA-binding domains"/>
    <property type="match status" value="1"/>
</dbReference>
<gene>
    <name evidence="5" type="ORF">AXX12_00195</name>
</gene>
<evidence type="ECO:0000259" key="4">
    <source>
        <dbReference type="PROSITE" id="PS50932"/>
    </source>
</evidence>